<evidence type="ECO:0000256" key="4">
    <source>
        <dbReference type="SAM" id="MobiDB-lite"/>
    </source>
</evidence>
<dbReference type="GO" id="GO:0006508">
    <property type="term" value="P:proteolysis"/>
    <property type="evidence" value="ECO:0007669"/>
    <property type="project" value="UniProtKB-KW"/>
</dbReference>
<dbReference type="PANTHER" id="PTHR43343:SF3">
    <property type="entry name" value="PROTEASE DO-LIKE 8, CHLOROPLASTIC"/>
    <property type="match status" value="1"/>
</dbReference>
<evidence type="ECO:0000256" key="2">
    <source>
        <dbReference type="ARBA" id="ARBA00022670"/>
    </source>
</evidence>
<reference evidence="5" key="1">
    <citation type="submission" date="2023-03" db="EMBL/GenBank/DDBJ databases">
        <authorList>
            <person name="Steffen K."/>
            <person name="Cardenas P."/>
        </authorList>
    </citation>
    <scope>NUCLEOTIDE SEQUENCE</scope>
</reference>
<evidence type="ECO:0000256" key="1">
    <source>
        <dbReference type="ARBA" id="ARBA00010541"/>
    </source>
</evidence>
<feature type="region of interest" description="Disordered" evidence="4">
    <location>
        <begin position="187"/>
        <end position="217"/>
    </location>
</feature>
<name>A0AA35TY20_GEOBA</name>
<feature type="compositionally biased region" description="Polar residues" evidence="4">
    <location>
        <begin position="201"/>
        <end position="211"/>
    </location>
</feature>
<keyword evidence="6" id="KW-1185">Reference proteome</keyword>
<organism evidence="5 6">
    <name type="scientific">Geodia barretti</name>
    <name type="common">Barrett's horny sponge</name>
    <dbReference type="NCBI Taxonomy" id="519541"/>
    <lineage>
        <taxon>Eukaryota</taxon>
        <taxon>Metazoa</taxon>
        <taxon>Porifera</taxon>
        <taxon>Demospongiae</taxon>
        <taxon>Heteroscleromorpha</taxon>
        <taxon>Tetractinellida</taxon>
        <taxon>Astrophorina</taxon>
        <taxon>Geodiidae</taxon>
        <taxon>Geodia</taxon>
    </lineage>
</organism>
<dbReference type="PANTHER" id="PTHR43343">
    <property type="entry name" value="PEPTIDASE S12"/>
    <property type="match status" value="1"/>
</dbReference>
<dbReference type="Gene3D" id="2.40.10.120">
    <property type="match status" value="1"/>
</dbReference>
<proteinExistence type="inferred from homology"/>
<evidence type="ECO:0000256" key="3">
    <source>
        <dbReference type="ARBA" id="ARBA00022801"/>
    </source>
</evidence>
<dbReference type="Proteomes" id="UP001174909">
    <property type="component" value="Unassembled WGS sequence"/>
</dbReference>
<dbReference type="SUPFAM" id="SSF50494">
    <property type="entry name" value="Trypsin-like serine proteases"/>
    <property type="match status" value="1"/>
</dbReference>
<comment type="similarity">
    <text evidence="1">Belongs to the peptidase S1C family.</text>
</comment>
<gene>
    <name evidence="5" type="ORF">GBAR_LOCUS30694</name>
</gene>
<keyword evidence="3" id="KW-0378">Hydrolase</keyword>
<dbReference type="PRINTS" id="PR00834">
    <property type="entry name" value="PROTEASES2C"/>
</dbReference>
<dbReference type="EMBL" id="CASHTH010004349">
    <property type="protein sequence ID" value="CAI8056339.1"/>
    <property type="molecule type" value="Genomic_DNA"/>
</dbReference>
<dbReference type="GO" id="GO:0004252">
    <property type="term" value="F:serine-type endopeptidase activity"/>
    <property type="evidence" value="ECO:0007669"/>
    <property type="project" value="InterPro"/>
</dbReference>
<evidence type="ECO:0000313" key="6">
    <source>
        <dbReference type="Proteomes" id="UP001174909"/>
    </source>
</evidence>
<dbReference type="Pfam" id="PF13365">
    <property type="entry name" value="Trypsin_2"/>
    <property type="match status" value="1"/>
</dbReference>
<dbReference type="InterPro" id="IPR001940">
    <property type="entry name" value="Peptidase_S1C"/>
</dbReference>
<keyword evidence="2 5" id="KW-0645">Protease</keyword>
<dbReference type="AlphaFoldDB" id="A0AA35TY20"/>
<sequence length="217" mass="22299">MSKVNSGVALPLWVVTLGALLVFLSMAALVIGVMQGPVAGDASETPPLYDEQMVVSLYEKANPAVVRVETVINTPDRFGFLFPHGGQGSGFLVDTEGHILTNYHVVHDASTVQVVLPNGETLDAKVAGRSPADDVALLKVDAKDVAGIEPLPLADSSAIETGQMAIAVGSPFGLDNSVTVGVSQRRGAEPAGCPSRPITGMIQTDASLNPGNSGGPC</sequence>
<evidence type="ECO:0000313" key="5">
    <source>
        <dbReference type="EMBL" id="CAI8056339.1"/>
    </source>
</evidence>
<comment type="caution">
    <text evidence="5">The sequence shown here is derived from an EMBL/GenBank/DDBJ whole genome shotgun (WGS) entry which is preliminary data.</text>
</comment>
<accession>A0AA35TY20</accession>
<dbReference type="InterPro" id="IPR009003">
    <property type="entry name" value="Peptidase_S1_PA"/>
</dbReference>
<dbReference type="InterPro" id="IPR051201">
    <property type="entry name" value="Chloro_Bact_Ser_Proteases"/>
</dbReference>
<protein>
    <submittedName>
        <fullName evidence="5">Protease Do-like 1, chloroplastic</fullName>
    </submittedName>
</protein>